<accession>A0A348B100</accession>
<name>A0A348B100_9CREN</name>
<dbReference type="Proteomes" id="UP000616143">
    <property type="component" value="Unassembled WGS sequence"/>
</dbReference>
<dbReference type="EMBL" id="BMQS01000022">
    <property type="protein sequence ID" value="GGU02457.1"/>
    <property type="molecule type" value="Genomic_DNA"/>
</dbReference>
<reference evidence="2" key="4">
    <citation type="submission" date="2020-09" db="EMBL/GenBank/DDBJ databases">
        <authorList>
            <person name="Sun Q."/>
            <person name="Ohkuma M."/>
        </authorList>
    </citation>
    <scope>NUCLEOTIDE SEQUENCE</scope>
    <source>
        <strain evidence="2">JCM 31740</strain>
    </source>
</reference>
<proteinExistence type="predicted"/>
<dbReference type="Proteomes" id="UP000276741">
    <property type="component" value="Chromosome"/>
</dbReference>
<organism evidence="1 3">
    <name type="scientific">Sulfodiicoccus acidiphilus</name>
    <dbReference type="NCBI Taxonomy" id="1670455"/>
    <lineage>
        <taxon>Archaea</taxon>
        <taxon>Thermoproteota</taxon>
        <taxon>Thermoprotei</taxon>
        <taxon>Sulfolobales</taxon>
        <taxon>Sulfolobaceae</taxon>
        <taxon>Sulfodiicoccus</taxon>
    </lineage>
</organism>
<gene>
    <name evidence="2" type="ORF">GCM10007116_19420</name>
    <name evidence="1" type="ORF">HS1genome_0241</name>
</gene>
<dbReference type="AlphaFoldDB" id="A0A348B100"/>
<protein>
    <submittedName>
        <fullName evidence="1">Uncharacterized protein</fullName>
    </submittedName>
</protein>
<evidence type="ECO:0000313" key="2">
    <source>
        <dbReference type="EMBL" id="GGU02457.1"/>
    </source>
</evidence>
<dbReference type="KEGG" id="sacd:HS1genome_0241"/>
<reference evidence="3" key="2">
    <citation type="submission" date="2018-04" db="EMBL/GenBank/DDBJ databases">
        <title>Complete genome sequence of Sulfodiicoccus acidiphilus strain HS-1.</title>
        <authorList>
            <person name="Sakai H.D."/>
            <person name="Kurosawa N."/>
        </authorList>
    </citation>
    <scope>NUCLEOTIDE SEQUENCE [LARGE SCALE GENOMIC DNA]</scope>
    <source>
        <strain evidence="3">HS-1</strain>
    </source>
</reference>
<sequence length="131" mass="14993">MGTLFWEYYTLAEKATFASLEEFVSSIELKENARRGVRGMAESVLQLASRLIGARDDWQDTILSLVKEEILPPPLIGELMDVMRISVDPWRIDDIIFYSMLVRTMETLEQVYLLLTGKSEGQPTSIKSFNK</sequence>
<reference evidence="1" key="3">
    <citation type="journal article" date="2019" name="BMC Res. Notes">
        <title>Complete genome sequence of the Sulfodiicoccus acidiphilus strain HS-1T, the first crenarchaeon that lacks polB3, isolated from an acidic hot spring in Ohwaku-dani, Hakone, Japan.</title>
        <authorList>
            <person name="Sakai H.D."/>
            <person name="Kurosawa N."/>
        </authorList>
    </citation>
    <scope>NUCLEOTIDE SEQUENCE</scope>
    <source>
        <strain evidence="1">HS-1</strain>
    </source>
</reference>
<reference evidence="2" key="1">
    <citation type="journal article" date="2014" name="Int. J. Syst. Evol. Microbiol.">
        <title>Complete genome sequence of Corynebacterium casei LMG S-19264T (=DSM 44701T), isolated from a smear-ripened cheese.</title>
        <authorList>
            <consortium name="US DOE Joint Genome Institute (JGI-PGF)"/>
            <person name="Walter F."/>
            <person name="Albersmeier A."/>
            <person name="Kalinowski J."/>
            <person name="Ruckert C."/>
        </authorList>
    </citation>
    <scope>NUCLEOTIDE SEQUENCE</scope>
    <source>
        <strain evidence="2">JCM 31740</strain>
    </source>
</reference>
<evidence type="ECO:0000313" key="1">
    <source>
        <dbReference type="EMBL" id="BBD71852.1"/>
    </source>
</evidence>
<evidence type="ECO:0000313" key="3">
    <source>
        <dbReference type="Proteomes" id="UP000276741"/>
    </source>
</evidence>
<keyword evidence="3" id="KW-1185">Reference proteome</keyword>
<dbReference type="EMBL" id="AP018553">
    <property type="protein sequence ID" value="BBD71852.1"/>
    <property type="molecule type" value="Genomic_DNA"/>
</dbReference>